<comment type="caution">
    <text evidence="3">The sequence shown here is derived from an EMBL/GenBank/DDBJ whole genome shotgun (WGS) entry which is preliminary data.</text>
</comment>
<dbReference type="InterPro" id="IPR036291">
    <property type="entry name" value="NAD(P)-bd_dom_sf"/>
</dbReference>
<organism evidence="3 4">
    <name type="scientific">Paracoccus aurantiacus</name>
    <dbReference type="NCBI Taxonomy" id="2599412"/>
    <lineage>
        <taxon>Bacteria</taxon>
        <taxon>Pseudomonadati</taxon>
        <taxon>Pseudomonadota</taxon>
        <taxon>Alphaproteobacteria</taxon>
        <taxon>Rhodobacterales</taxon>
        <taxon>Paracoccaceae</taxon>
        <taxon>Paracoccus</taxon>
    </lineage>
</organism>
<evidence type="ECO:0000259" key="2">
    <source>
        <dbReference type="Pfam" id="PF01370"/>
    </source>
</evidence>
<dbReference type="PANTHER" id="PTHR12126:SF11">
    <property type="entry name" value="NADH DEHYDROGENASE [UBIQUINONE] 1 ALPHA SUBCOMPLEX SUBUNIT 9, MITOCHONDRIAL"/>
    <property type="match status" value="1"/>
</dbReference>
<dbReference type="EMBL" id="VOPL01000008">
    <property type="protein sequence ID" value="TXB66440.1"/>
    <property type="molecule type" value="Genomic_DNA"/>
</dbReference>
<evidence type="ECO:0000256" key="1">
    <source>
        <dbReference type="SAM" id="Phobius"/>
    </source>
</evidence>
<evidence type="ECO:0000313" key="4">
    <source>
        <dbReference type="Proteomes" id="UP000321562"/>
    </source>
</evidence>
<feature type="domain" description="NAD-dependent epimerase/dehydratase" evidence="2">
    <location>
        <begin position="5"/>
        <end position="212"/>
    </location>
</feature>
<dbReference type="CDD" id="cd05271">
    <property type="entry name" value="NDUFA9_like_SDR_a"/>
    <property type="match status" value="1"/>
</dbReference>
<dbReference type="FunFam" id="3.40.50.720:FF:000702">
    <property type="entry name" value="NADH dehydrogenase (Ubiquinone)"/>
    <property type="match status" value="1"/>
</dbReference>
<sequence>MSKIVTIYGGSGFVGRQVARQMAKLGWRVRVAVRRPSEALFVRTYGAVGQVEPVPCNIRDETSVRAAMYDADAVVNCVGILVNEGANRFAPVHVEGAGRVARLAADAGITNFVHISALGADAESDSNYLATKAEGERAVLEHMPDAVILRPSFMFGPEGGLYERLASSIGFGPVMPIAGAGTKLQPVYVQDVVSVVEKALLGQVAPGIYELGGPDVVTLREAATETLAATYRRKAVVGVPFWLAGIGAGALDIASMLTGGLLTNRVLTRDQLRTLRRDNVVSADATGFDELGIEPTSAESVIGDYLWRFRPSGQYADMTASAKNLRVR</sequence>
<dbReference type="OrthoDB" id="9776313at2"/>
<dbReference type="RefSeq" id="WP_147100539.1">
    <property type="nucleotide sequence ID" value="NZ_JBHUFH010000001.1"/>
</dbReference>
<dbReference type="SUPFAM" id="SSF51735">
    <property type="entry name" value="NAD(P)-binding Rossmann-fold domains"/>
    <property type="match status" value="1"/>
</dbReference>
<dbReference type="Proteomes" id="UP000321562">
    <property type="component" value="Unassembled WGS sequence"/>
</dbReference>
<dbReference type="Pfam" id="PF01370">
    <property type="entry name" value="Epimerase"/>
    <property type="match status" value="1"/>
</dbReference>
<reference evidence="3 4" key="1">
    <citation type="submission" date="2019-08" db="EMBL/GenBank/DDBJ databases">
        <authorList>
            <person name="Ye J."/>
        </authorList>
    </citation>
    <scope>NUCLEOTIDE SEQUENCE [LARGE SCALE GENOMIC DNA]</scope>
    <source>
        <strain evidence="3 4">TK008</strain>
    </source>
</reference>
<dbReference type="InterPro" id="IPR001509">
    <property type="entry name" value="Epimerase_deHydtase"/>
</dbReference>
<gene>
    <name evidence="3" type="ORF">FQV27_16150</name>
</gene>
<dbReference type="PANTHER" id="PTHR12126">
    <property type="entry name" value="NADH-UBIQUINONE OXIDOREDUCTASE 39 KDA SUBUNIT-RELATED"/>
    <property type="match status" value="1"/>
</dbReference>
<name>A0A5C6RXT9_9RHOB</name>
<dbReference type="GO" id="GO:0044877">
    <property type="term" value="F:protein-containing complex binding"/>
    <property type="evidence" value="ECO:0007669"/>
    <property type="project" value="TreeGrafter"/>
</dbReference>
<dbReference type="AlphaFoldDB" id="A0A5C6RXT9"/>
<keyword evidence="1" id="KW-0472">Membrane</keyword>
<keyword evidence="1" id="KW-1133">Transmembrane helix</keyword>
<feature type="transmembrane region" description="Helical" evidence="1">
    <location>
        <begin position="241"/>
        <end position="267"/>
    </location>
</feature>
<keyword evidence="1" id="KW-0812">Transmembrane</keyword>
<proteinExistence type="predicted"/>
<protein>
    <submittedName>
        <fullName evidence="3">Complex I NDUFA9 subunit family protein</fullName>
    </submittedName>
</protein>
<accession>A0A5C6RXT9</accession>
<keyword evidence="4" id="KW-1185">Reference proteome</keyword>
<dbReference type="InterPro" id="IPR051207">
    <property type="entry name" value="ComplexI_NDUFA9_subunit"/>
</dbReference>
<evidence type="ECO:0000313" key="3">
    <source>
        <dbReference type="EMBL" id="TXB66440.1"/>
    </source>
</evidence>
<dbReference type="Gene3D" id="3.40.50.720">
    <property type="entry name" value="NAD(P)-binding Rossmann-like Domain"/>
    <property type="match status" value="1"/>
</dbReference>